<feature type="transmembrane region" description="Helical" evidence="2">
    <location>
        <begin position="6"/>
        <end position="23"/>
    </location>
</feature>
<feature type="compositionally biased region" description="Acidic residues" evidence="1">
    <location>
        <begin position="211"/>
        <end position="224"/>
    </location>
</feature>
<keyword evidence="2" id="KW-1133">Transmembrane helix</keyword>
<reference evidence="3 4" key="1">
    <citation type="submission" date="2024-06" db="EMBL/GenBank/DDBJ databases">
        <title>Genomic Encyclopedia of Type Strains, Phase IV (KMG-IV): sequencing the most valuable type-strain genomes for metagenomic binning, comparative biology and taxonomic classification.</title>
        <authorList>
            <person name="Goeker M."/>
        </authorList>
    </citation>
    <scope>NUCLEOTIDE SEQUENCE [LARGE SCALE GENOMIC DNA]</scope>
    <source>
        <strain evidence="3 4">DSM 26128</strain>
    </source>
</reference>
<proteinExistence type="predicted"/>
<dbReference type="RefSeq" id="WP_354195017.1">
    <property type="nucleotide sequence ID" value="NZ_JBEPLW010000002.1"/>
</dbReference>
<name>A0ABV2G8L7_9BACL</name>
<sequence>MLEYIFLVIAAIIVFPVLYYLMTKGKAGKSVVVMAAAGFLIVLAGVYLQDRFAFYYAVLAMIGLAFAAGVLIDKRMGDAAVADGIEEVVREPIRLGGEPEEAASRDETPDITPAEVREAILHQNDDTIEPIETGIREEPALDDLFGMKEIVLPGTADIVHPPQLEEDEPEKANPAEVVKAAGDAGRYDYTDGLDVIGTDEAGEISRTNIGPEEEAAVLGDDDYIDPSALAPASAPGEESDELPGAEDLEMWLSSRPLIDEETSAEPDPEPADDLSDYNPFDLLEDDDFIAEEDEDGKQ</sequence>
<feature type="transmembrane region" description="Helical" evidence="2">
    <location>
        <begin position="30"/>
        <end position="48"/>
    </location>
</feature>
<comment type="caution">
    <text evidence="3">The sequence shown here is derived from an EMBL/GenBank/DDBJ whole genome shotgun (WGS) entry which is preliminary data.</text>
</comment>
<feature type="compositionally biased region" description="Acidic residues" evidence="1">
    <location>
        <begin position="282"/>
        <end position="298"/>
    </location>
</feature>
<evidence type="ECO:0000256" key="2">
    <source>
        <dbReference type="SAM" id="Phobius"/>
    </source>
</evidence>
<evidence type="ECO:0000256" key="1">
    <source>
        <dbReference type="SAM" id="MobiDB-lite"/>
    </source>
</evidence>
<gene>
    <name evidence="3" type="ORF">ABID49_000515</name>
</gene>
<feature type="compositionally biased region" description="Acidic residues" evidence="1">
    <location>
        <begin position="237"/>
        <end position="249"/>
    </location>
</feature>
<keyword evidence="4" id="KW-1185">Reference proteome</keyword>
<feature type="transmembrane region" description="Helical" evidence="2">
    <location>
        <begin position="54"/>
        <end position="72"/>
    </location>
</feature>
<evidence type="ECO:0000313" key="3">
    <source>
        <dbReference type="EMBL" id="MET3574633.1"/>
    </source>
</evidence>
<evidence type="ECO:0000313" key="4">
    <source>
        <dbReference type="Proteomes" id="UP001549099"/>
    </source>
</evidence>
<accession>A0ABV2G8L7</accession>
<feature type="compositionally biased region" description="Acidic residues" evidence="1">
    <location>
        <begin position="259"/>
        <end position="275"/>
    </location>
</feature>
<organism evidence="3 4">
    <name type="scientific">Bhargavaea ullalensis</name>
    <dbReference type="NCBI Taxonomy" id="1265685"/>
    <lineage>
        <taxon>Bacteria</taxon>
        <taxon>Bacillati</taxon>
        <taxon>Bacillota</taxon>
        <taxon>Bacilli</taxon>
        <taxon>Bacillales</taxon>
        <taxon>Caryophanaceae</taxon>
        <taxon>Bhargavaea</taxon>
    </lineage>
</organism>
<feature type="region of interest" description="Disordered" evidence="1">
    <location>
        <begin position="202"/>
        <end position="298"/>
    </location>
</feature>
<dbReference type="EMBL" id="JBEPLW010000002">
    <property type="protein sequence ID" value="MET3574633.1"/>
    <property type="molecule type" value="Genomic_DNA"/>
</dbReference>
<keyword evidence="2" id="KW-0812">Transmembrane</keyword>
<keyword evidence="2" id="KW-0472">Membrane</keyword>
<protein>
    <submittedName>
        <fullName evidence="3">Uncharacterized protein</fullName>
    </submittedName>
</protein>
<dbReference type="Proteomes" id="UP001549099">
    <property type="component" value="Unassembled WGS sequence"/>
</dbReference>